<keyword evidence="2" id="KW-1185">Reference proteome</keyword>
<organism evidence="1 2">
    <name type="scientific">Glossina austeni</name>
    <name type="common">Savannah tsetse fly</name>
    <dbReference type="NCBI Taxonomy" id="7395"/>
    <lineage>
        <taxon>Eukaryota</taxon>
        <taxon>Metazoa</taxon>
        <taxon>Ecdysozoa</taxon>
        <taxon>Arthropoda</taxon>
        <taxon>Hexapoda</taxon>
        <taxon>Insecta</taxon>
        <taxon>Pterygota</taxon>
        <taxon>Neoptera</taxon>
        <taxon>Endopterygota</taxon>
        <taxon>Diptera</taxon>
        <taxon>Brachycera</taxon>
        <taxon>Muscomorpha</taxon>
        <taxon>Hippoboscoidea</taxon>
        <taxon>Glossinidae</taxon>
        <taxon>Glossina</taxon>
    </lineage>
</organism>
<proteinExistence type="predicted"/>
<reference evidence="1" key="1">
    <citation type="submission" date="2020-05" db="UniProtKB">
        <authorList>
            <consortium name="EnsemblMetazoa"/>
        </authorList>
    </citation>
    <scope>IDENTIFICATION</scope>
    <source>
        <strain evidence="1">TTRI</strain>
    </source>
</reference>
<dbReference type="EnsemblMetazoa" id="GAUT027498-RA">
    <property type="protein sequence ID" value="GAUT027498-PA"/>
    <property type="gene ID" value="GAUT027498"/>
</dbReference>
<sequence>MMDKDMQKDKKWVANAAELGGIELGEVEELESPTQVASPALSSFAFSAKLDSNRTNSSTSTTAALAKQITRRREELEKERKARLVLEQSGCLRPSFQSHFSRPERPSLTVSKRDFLSCLRFLQIISMLSSFTNSEYSFSNGHLRALVTVFLRFTALMRLKTSSDGLTAGTFTHFSSVQSPSESSVLLLSFSLSNSLSSSLSLLCELLPVSLSPCNTSTHSPRLLPKSLSSSLPMIMVFEFLNNA</sequence>
<dbReference type="AlphaFoldDB" id="A0A1A9V6H2"/>
<protein>
    <submittedName>
        <fullName evidence="1">Uncharacterized protein</fullName>
    </submittedName>
</protein>
<name>A0A1A9V6H2_GLOAU</name>
<accession>A0A1A9V6H2</accession>
<evidence type="ECO:0000313" key="2">
    <source>
        <dbReference type="Proteomes" id="UP000078200"/>
    </source>
</evidence>
<evidence type="ECO:0000313" key="1">
    <source>
        <dbReference type="EnsemblMetazoa" id="GAUT027498-PA"/>
    </source>
</evidence>
<dbReference type="Proteomes" id="UP000078200">
    <property type="component" value="Unassembled WGS sequence"/>
</dbReference>
<dbReference type="VEuPathDB" id="VectorBase:GAUT027498"/>